<keyword evidence="2" id="KW-1185">Reference proteome</keyword>
<proteinExistence type="predicted"/>
<dbReference type="EMBL" id="JAOPJF010000004">
    <property type="protein sequence ID" value="KAK1149192.1"/>
    <property type="molecule type" value="Genomic_DNA"/>
</dbReference>
<gene>
    <name evidence="1" type="ORF">N8T08_006412</name>
</gene>
<dbReference type="Proteomes" id="UP001177260">
    <property type="component" value="Unassembled WGS sequence"/>
</dbReference>
<evidence type="ECO:0000313" key="2">
    <source>
        <dbReference type="Proteomes" id="UP001177260"/>
    </source>
</evidence>
<reference evidence="1 2" key="1">
    <citation type="journal article" date="2023" name="ACS Omega">
        <title>Identification of the Neoaspergillic Acid Biosynthesis Gene Cluster by Establishing an In Vitro CRISPR-Ribonucleoprotein Genetic System in Aspergillus melleus.</title>
        <authorList>
            <person name="Yuan B."/>
            <person name="Grau M.F."/>
            <person name="Murata R.M."/>
            <person name="Torok T."/>
            <person name="Venkateswaran K."/>
            <person name="Stajich J.E."/>
            <person name="Wang C.C.C."/>
        </authorList>
    </citation>
    <scope>NUCLEOTIDE SEQUENCE [LARGE SCALE GENOMIC DNA]</scope>
    <source>
        <strain evidence="1 2">IMV 1140</strain>
    </source>
</reference>
<organism evidence="1 2">
    <name type="scientific">Aspergillus melleus</name>
    <dbReference type="NCBI Taxonomy" id="138277"/>
    <lineage>
        <taxon>Eukaryota</taxon>
        <taxon>Fungi</taxon>
        <taxon>Dikarya</taxon>
        <taxon>Ascomycota</taxon>
        <taxon>Pezizomycotina</taxon>
        <taxon>Eurotiomycetes</taxon>
        <taxon>Eurotiomycetidae</taxon>
        <taxon>Eurotiales</taxon>
        <taxon>Aspergillaceae</taxon>
        <taxon>Aspergillus</taxon>
        <taxon>Aspergillus subgen. Circumdati</taxon>
    </lineage>
</organism>
<sequence>MKLPYILLALLTTAASLPSLSGWSLTFNDQVFHENGSSACFCAFIANFTVVHIDGITNLYVVEFAKDAMCRDIVYSWKADRVAPAVQDTHSFRVLRVLNDPEV</sequence>
<name>A0ACC3BFH5_9EURO</name>
<protein>
    <submittedName>
        <fullName evidence="1">Uncharacterized protein</fullName>
    </submittedName>
</protein>
<evidence type="ECO:0000313" key="1">
    <source>
        <dbReference type="EMBL" id="KAK1149192.1"/>
    </source>
</evidence>
<comment type="caution">
    <text evidence="1">The sequence shown here is derived from an EMBL/GenBank/DDBJ whole genome shotgun (WGS) entry which is preliminary data.</text>
</comment>
<accession>A0ACC3BFH5</accession>